<feature type="region of interest" description="Disordered" evidence="1">
    <location>
        <begin position="57"/>
        <end position="104"/>
    </location>
</feature>
<protein>
    <submittedName>
        <fullName evidence="2">Uncharacterized protein</fullName>
    </submittedName>
</protein>
<dbReference type="EMBL" id="PTQR01000106">
    <property type="protein sequence ID" value="TKX19908.1"/>
    <property type="molecule type" value="Genomic_DNA"/>
</dbReference>
<accession>A0A4U7AP48</accession>
<dbReference type="PANTHER" id="PTHR35040:SF9">
    <property type="entry name" value="4-LIKE CELL SURFACE PROTEIN, PUTATIVE (AFU_ORTHOLOGUE AFUA_4G14080)-RELATED"/>
    <property type="match status" value="1"/>
</dbReference>
<feature type="compositionally biased region" description="Low complexity" evidence="1">
    <location>
        <begin position="71"/>
        <end position="103"/>
    </location>
</feature>
<evidence type="ECO:0000313" key="3">
    <source>
        <dbReference type="Proteomes" id="UP000308133"/>
    </source>
</evidence>
<comment type="caution">
    <text evidence="2">The sequence shown here is derived from an EMBL/GenBank/DDBJ whole genome shotgun (WGS) entry which is preliminary data.</text>
</comment>
<dbReference type="AlphaFoldDB" id="A0A4U7AP48"/>
<gene>
    <name evidence="2" type="ORF">C1H76_8106</name>
</gene>
<organism evidence="2 3">
    <name type="scientific">Elsinoe australis</name>
    <dbReference type="NCBI Taxonomy" id="40998"/>
    <lineage>
        <taxon>Eukaryota</taxon>
        <taxon>Fungi</taxon>
        <taxon>Dikarya</taxon>
        <taxon>Ascomycota</taxon>
        <taxon>Pezizomycotina</taxon>
        <taxon>Dothideomycetes</taxon>
        <taxon>Dothideomycetidae</taxon>
        <taxon>Myriangiales</taxon>
        <taxon>Elsinoaceae</taxon>
        <taxon>Elsinoe</taxon>
    </lineage>
</organism>
<evidence type="ECO:0000313" key="2">
    <source>
        <dbReference type="EMBL" id="TKX19908.1"/>
    </source>
</evidence>
<evidence type="ECO:0000256" key="1">
    <source>
        <dbReference type="SAM" id="MobiDB-lite"/>
    </source>
</evidence>
<proteinExistence type="predicted"/>
<reference evidence="2 3" key="1">
    <citation type="submission" date="2018-02" db="EMBL/GenBank/DDBJ databases">
        <title>Draft genome sequences of Elsinoe sp., causing black scab on jojoba.</title>
        <authorList>
            <person name="Stodart B."/>
            <person name="Jeffress S."/>
            <person name="Ash G."/>
            <person name="Arun Chinnappa K."/>
        </authorList>
    </citation>
    <scope>NUCLEOTIDE SEQUENCE [LARGE SCALE GENOMIC DNA]</scope>
    <source>
        <strain evidence="2 3">Hillstone_2</strain>
    </source>
</reference>
<name>A0A4U7AP48_9PEZI</name>
<feature type="region of interest" description="Disordered" evidence="1">
    <location>
        <begin position="201"/>
        <end position="250"/>
    </location>
</feature>
<dbReference type="Proteomes" id="UP000308133">
    <property type="component" value="Unassembled WGS sequence"/>
</dbReference>
<feature type="compositionally biased region" description="Polar residues" evidence="1">
    <location>
        <begin position="13"/>
        <end position="39"/>
    </location>
</feature>
<dbReference type="InterPro" id="IPR021986">
    <property type="entry name" value="Spherulin4"/>
</dbReference>
<sequence>MPVRAFFRDLTDRFSSNTTKSPPTNDNKSSSYFDSPNKVYNSKTITTTSVSSFYTPTYQKRGASRTDLRPRTASPSTSTSRLSPPAGMHSSASARSAKSSSPNARRKLRLQVPLYIYPTTTSWDPLFTALAQHPTVQFDIIINPASGPGASPAPDANYIAQVTRLNSYPNATLFGYVHVSWAERSLEDVFADVRTYEKWNQASRPASPKLPPTSASAMKVSSPLRPSDSGVTLPYGPGSMTRKGSDGSAKDAGMDIHISGIFVDEAPYHENKLQYMSSLHTYIRRTLSRGGTVWTNPGCPVPLRFYEYADKVTCFEDSHVAWLDRGLEGFEGGRAERRKSTVMVHTCSREGREAEEVVRKCREEGVEGVFVTADRGYEGWGHGWGEVCRAVEEA</sequence>
<feature type="region of interest" description="Disordered" evidence="1">
    <location>
        <begin position="8"/>
        <end position="39"/>
    </location>
</feature>
<dbReference type="Pfam" id="PF12138">
    <property type="entry name" value="Spherulin4"/>
    <property type="match status" value="1"/>
</dbReference>
<dbReference type="PANTHER" id="PTHR35040">
    <property type="match status" value="1"/>
</dbReference>